<feature type="transmembrane region" description="Helical" evidence="2">
    <location>
        <begin position="83"/>
        <end position="101"/>
    </location>
</feature>
<keyword evidence="2" id="KW-0812">Transmembrane</keyword>
<proteinExistence type="predicted"/>
<sequence>MERHTASHGRGRGVPTTPTALPARRPPTPVIIAFGLLVLAPIRLVWFAVDAALDGNWIAAVLSAVFLPLWFLVLRGLWRGGRGAHTIAVFVTILQICAVFGDATSDPGSSQDAAGQLADNWPALLPAALPFVALLLLVFSRQSRAYYAPL</sequence>
<reference evidence="3 4" key="1">
    <citation type="journal article" date="2019" name="Int. J. Syst. Evol. Microbiol.">
        <title>The Global Catalogue of Microorganisms (GCM) 10K type strain sequencing project: providing services to taxonomists for standard genome sequencing and annotation.</title>
        <authorList>
            <consortium name="The Broad Institute Genomics Platform"/>
            <consortium name="The Broad Institute Genome Sequencing Center for Infectious Disease"/>
            <person name="Wu L."/>
            <person name="Ma J."/>
        </authorList>
    </citation>
    <scope>NUCLEOTIDE SEQUENCE [LARGE SCALE GENOMIC DNA]</scope>
    <source>
        <strain evidence="3 4">JCM 10425</strain>
    </source>
</reference>
<keyword evidence="2" id="KW-1133">Transmembrane helix</keyword>
<dbReference type="EMBL" id="BAAAGX010000014">
    <property type="protein sequence ID" value="GAA0247530.1"/>
    <property type="molecule type" value="Genomic_DNA"/>
</dbReference>
<evidence type="ECO:0000313" key="3">
    <source>
        <dbReference type="EMBL" id="GAA0247530.1"/>
    </source>
</evidence>
<organism evidence="3 4">
    <name type="scientific">Cryptosporangium japonicum</name>
    <dbReference type="NCBI Taxonomy" id="80872"/>
    <lineage>
        <taxon>Bacteria</taxon>
        <taxon>Bacillati</taxon>
        <taxon>Actinomycetota</taxon>
        <taxon>Actinomycetes</taxon>
        <taxon>Cryptosporangiales</taxon>
        <taxon>Cryptosporangiaceae</taxon>
        <taxon>Cryptosporangium</taxon>
    </lineage>
</organism>
<feature type="transmembrane region" description="Helical" evidence="2">
    <location>
        <begin position="121"/>
        <end position="139"/>
    </location>
</feature>
<evidence type="ECO:0000256" key="2">
    <source>
        <dbReference type="SAM" id="Phobius"/>
    </source>
</evidence>
<evidence type="ECO:0000256" key="1">
    <source>
        <dbReference type="SAM" id="MobiDB-lite"/>
    </source>
</evidence>
<name>A0ABN0UE20_9ACTN</name>
<comment type="caution">
    <text evidence="3">The sequence shown here is derived from an EMBL/GenBank/DDBJ whole genome shotgun (WGS) entry which is preliminary data.</text>
</comment>
<feature type="transmembrane region" description="Helical" evidence="2">
    <location>
        <begin position="55"/>
        <end position="74"/>
    </location>
</feature>
<feature type="compositionally biased region" description="Basic residues" evidence="1">
    <location>
        <begin position="1"/>
        <end position="11"/>
    </location>
</feature>
<feature type="region of interest" description="Disordered" evidence="1">
    <location>
        <begin position="1"/>
        <end position="22"/>
    </location>
</feature>
<protein>
    <submittedName>
        <fullName evidence="3">Uncharacterized protein</fullName>
    </submittedName>
</protein>
<keyword evidence="4" id="KW-1185">Reference proteome</keyword>
<dbReference type="RefSeq" id="WP_344649979.1">
    <property type="nucleotide sequence ID" value="NZ_BAAAGX010000014.1"/>
</dbReference>
<accession>A0ABN0UE20</accession>
<gene>
    <name evidence="3" type="ORF">GCM10009539_36020</name>
</gene>
<evidence type="ECO:0000313" key="4">
    <source>
        <dbReference type="Proteomes" id="UP001500967"/>
    </source>
</evidence>
<dbReference type="Proteomes" id="UP001500967">
    <property type="component" value="Unassembled WGS sequence"/>
</dbReference>
<keyword evidence="2" id="KW-0472">Membrane</keyword>
<feature type="transmembrane region" description="Helical" evidence="2">
    <location>
        <begin position="30"/>
        <end position="49"/>
    </location>
</feature>